<keyword evidence="3" id="KW-1185">Reference proteome</keyword>
<evidence type="ECO:0000256" key="1">
    <source>
        <dbReference type="SAM" id="MobiDB-lite"/>
    </source>
</evidence>
<protein>
    <submittedName>
        <fullName evidence="2">Uncharacterized protein</fullName>
    </submittedName>
</protein>
<feature type="compositionally biased region" description="Basic and acidic residues" evidence="1">
    <location>
        <begin position="379"/>
        <end position="405"/>
    </location>
</feature>
<reference evidence="2 3" key="1">
    <citation type="journal article" date="2012" name="Genome Biol.">
        <title>Genome and low-iron response of an oceanic diatom adapted to chronic iron limitation.</title>
        <authorList>
            <person name="Lommer M."/>
            <person name="Specht M."/>
            <person name="Roy A.S."/>
            <person name="Kraemer L."/>
            <person name="Andreson R."/>
            <person name="Gutowska M.A."/>
            <person name="Wolf J."/>
            <person name="Bergner S.V."/>
            <person name="Schilhabel M.B."/>
            <person name="Klostermeier U.C."/>
            <person name="Beiko R.G."/>
            <person name="Rosenstiel P."/>
            <person name="Hippler M."/>
            <person name="Laroche J."/>
        </authorList>
    </citation>
    <scope>NUCLEOTIDE SEQUENCE [LARGE SCALE GENOMIC DNA]</scope>
    <source>
        <strain evidence="2 3">CCMP1005</strain>
    </source>
</reference>
<evidence type="ECO:0000313" key="3">
    <source>
        <dbReference type="Proteomes" id="UP000266841"/>
    </source>
</evidence>
<sequence>MAGLKETNLQMIPTGERMAPRLEHSFTMDGGVGNGVHRPGSSGGGPQDGSVGPTRPAAPSPKRSKSDKSDEYDGALVVTPTMSGKRATARQLPSPTVIEGKDVPFTTYASRTFQMAGASTSHTLHIDRTTATATPGRREPDPRDDGEEEASKDEGWRPQRRQRRPPPPGRPAPPGRHQGRRLELLKQRGGARPGHDRDMQRVQAHAAQLPLPLARARRGLLRGSPAREPRGLPHVAARGGHHHGPLHVRRRPARAAPAARRGEVRHPQHGERRRGRNGRAVGPAHADDALVAQAAGIPGGIRARVRQEGQPPRRQPGAVRPGQARLRREARPLQRQDGRPEREHLRGPRAAHTGRHVVLPVARRLGGHVRGAARGAVRARQDHVPRRDHPEHAVRRRAVQREHRPPGHAVPPRSEAGRHHRRRGGRDAPRGPEAQDRRGGGRTRDRRGAGGHLQGAHARVERLLGRRGVRRGQLLRRREGTARLHRRLPVVRRQRLPRQVRREVRRHHNGLARTRQVGPGRVRPVRRDVLRGVPPLEPDARRRLRRPERPREGRVGPPRARRPGRPHVPHDGRARGRGIREPPHVRRGTLEVPHAVGVPGRDEGRGEQEAMAQDRGRGGGRVAQARARDEVVGGEGEGAE</sequence>
<dbReference type="EMBL" id="AGNL01003940">
    <property type="protein sequence ID" value="EJK74116.1"/>
    <property type="molecule type" value="Genomic_DNA"/>
</dbReference>
<feature type="compositionally biased region" description="Basic and acidic residues" evidence="1">
    <location>
        <begin position="568"/>
        <end position="584"/>
    </location>
</feature>
<feature type="region of interest" description="Disordered" evidence="1">
    <location>
        <begin position="1"/>
        <end position="102"/>
    </location>
</feature>
<organism evidence="2 3">
    <name type="scientific">Thalassiosira oceanica</name>
    <name type="common">Marine diatom</name>
    <dbReference type="NCBI Taxonomy" id="159749"/>
    <lineage>
        <taxon>Eukaryota</taxon>
        <taxon>Sar</taxon>
        <taxon>Stramenopiles</taxon>
        <taxon>Ochrophyta</taxon>
        <taxon>Bacillariophyta</taxon>
        <taxon>Coscinodiscophyceae</taxon>
        <taxon>Thalassiosirophycidae</taxon>
        <taxon>Thalassiosirales</taxon>
        <taxon>Thalassiosiraceae</taxon>
        <taxon>Thalassiosira</taxon>
    </lineage>
</organism>
<gene>
    <name evidence="2" type="ORF">THAOC_04227</name>
</gene>
<feature type="non-terminal residue" evidence="2">
    <location>
        <position position="640"/>
    </location>
</feature>
<feature type="region of interest" description="Disordered" evidence="1">
    <location>
        <begin position="530"/>
        <end position="640"/>
    </location>
</feature>
<feature type="compositionally biased region" description="Basic and acidic residues" evidence="1">
    <location>
        <begin position="326"/>
        <end position="346"/>
    </location>
</feature>
<feature type="compositionally biased region" description="Basic and acidic residues" evidence="1">
    <location>
        <begin position="425"/>
        <end position="448"/>
    </location>
</feature>
<dbReference type="AlphaFoldDB" id="K0TJN6"/>
<feature type="compositionally biased region" description="Basic and acidic residues" evidence="1">
    <location>
        <begin position="600"/>
        <end position="617"/>
    </location>
</feature>
<feature type="compositionally biased region" description="Pro residues" evidence="1">
    <location>
        <begin position="165"/>
        <end position="174"/>
    </location>
</feature>
<comment type="caution">
    <text evidence="2">The sequence shown here is derived from an EMBL/GenBank/DDBJ whole genome shotgun (WGS) entry which is preliminary data.</text>
</comment>
<feature type="region of interest" description="Disordered" evidence="1">
    <location>
        <begin position="116"/>
        <end position="282"/>
    </location>
</feature>
<dbReference type="Proteomes" id="UP000266841">
    <property type="component" value="Unassembled WGS sequence"/>
</dbReference>
<proteinExistence type="predicted"/>
<feature type="compositionally biased region" description="Basic and acidic residues" evidence="1">
    <location>
        <begin position="260"/>
        <end position="270"/>
    </location>
</feature>
<feature type="region of interest" description="Disordered" evidence="1">
    <location>
        <begin position="305"/>
        <end position="464"/>
    </location>
</feature>
<feature type="compositionally biased region" description="Polar residues" evidence="1">
    <location>
        <begin position="116"/>
        <end position="133"/>
    </location>
</feature>
<feature type="compositionally biased region" description="Basic residues" evidence="1">
    <location>
        <begin position="239"/>
        <end position="253"/>
    </location>
</feature>
<dbReference type="OMA" id="FQMAGAS"/>
<feature type="compositionally biased region" description="Low complexity" evidence="1">
    <location>
        <begin position="48"/>
        <end position="61"/>
    </location>
</feature>
<accession>K0TJN6</accession>
<name>K0TJN6_THAOC</name>
<evidence type="ECO:0000313" key="2">
    <source>
        <dbReference type="EMBL" id="EJK74116.1"/>
    </source>
</evidence>